<evidence type="ECO:0000256" key="5">
    <source>
        <dbReference type="ARBA" id="ARBA00022438"/>
    </source>
</evidence>
<dbReference type="Pfam" id="PF02073">
    <property type="entry name" value="Peptidase_M29"/>
    <property type="match status" value="1"/>
</dbReference>
<keyword evidence="5 10" id="KW-0031">Aminopeptidase</keyword>
<dbReference type="SUPFAM" id="SSF144052">
    <property type="entry name" value="Thermophilic metalloprotease-like"/>
    <property type="match status" value="1"/>
</dbReference>
<comment type="cofactor">
    <cofactor evidence="3">
        <name>Zn(2+)</name>
        <dbReference type="ChEBI" id="CHEBI:29105"/>
    </cofactor>
</comment>
<dbReference type="RefSeq" id="WP_185177373.1">
    <property type="nucleotide sequence ID" value="NZ_CBCSEP010000012.1"/>
</dbReference>
<dbReference type="GO" id="GO:0006508">
    <property type="term" value="P:proteolysis"/>
    <property type="evidence" value="ECO:0007669"/>
    <property type="project" value="UniProtKB-KW"/>
</dbReference>
<comment type="similarity">
    <text evidence="4">Belongs to the peptidase M29 family.</text>
</comment>
<evidence type="ECO:0000256" key="9">
    <source>
        <dbReference type="ARBA" id="ARBA00023049"/>
    </source>
</evidence>
<dbReference type="PRINTS" id="PR00919">
    <property type="entry name" value="THERMOPTASE"/>
</dbReference>
<protein>
    <submittedName>
        <fullName evidence="10">Aminopeptidase</fullName>
    </submittedName>
</protein>
<evidence type="ECO:0000313" key="11">
    <source>
        <dbReference type="Proteomes" id="UP000574133"/>
    </source>
</evidence>
<proteinExistence type="inferred from homology"/>
<sequence>MPNVRDLEKYAELAVKTAVHIQPGQSLWINAPIHSPELVRLIVKQAYEAGAKDVHIEWQDEICTLLKYRHAPEEAFEEYPMWRAKAVTEFSEKGGAFLFIESGDPELLKGVDPKRIQANSKAAGAALAKWREYMSAKKMTWSIIAAPSVNWAKLVFPKLDADAAVEALWDAIFKAVRVDREDPVKAWEEHNNSLLAKRAYLKDKQYKKLHYRGPGTDLTIELPERHLWNGGISYNEHDNCFNPNIPTEEVFTSPLKTGTSGVVRSTKPLSYRGNIIENFSLTFKNGKVVDFTAERGYESLQAMLDMDEAARYLGEAALVPHRSPISNSKLIFFNTLFDENASCHLALGNAYPTCVEGGAKMSREEIDQAGLNRSMIHVDFMIGSAELDIDGITASGEAEPIFRKGNWVF</sequence>
<evidence type="ECO:0000256" key="3">
    <source>
        <dbReference type="ARBA" id="ARBA00001947"/>
    </source>
</evidence>
<accession>A0A841TAL5</accession>
<dbReference type="InterPro" id="IPR052170">
    <property type="entry name" value="M29_Exopeptidase"/>
</dbReference>
<dbReference type="EMBL" id="JACJVN010000009">
    <property type="protein sequence ID" value="MBB6676067.1"/>
    <property type="molecule type" value="Genomic_DNA"/>
</dbReference>
<keyword evidence="7" id="KW-0479">Metal-binding</keyword>
<name>A0A841TAL5_9BACL</name>
<evidence type="ECO:0000256" key="1">
    <source>
        <dbReference type="ARBA" id="ARBA00001941"/>
    </source>
</evidence>
<evidence type="ECO:0000313" key="10">
    <source>
        <dbReference type="EMBL" id="MBB6676067.1"/>
    </source>
</evidence>
<evidence type="ECO:0000256" key="8">
    <source>
        <dbReference type="ARBA" id="ARBA00022801"/>
    </source>
</evidence>
<keyword evidence="9" id="KW-0482">Metalloprotease</keyword>
<dbReference type="GO" id="GO:0004177">
    <property type="term" value="F:aminopeptidase activity"/>
    <property type="evidence" value="ECO:0007669"/>
    <property type="project" value="UniProtKB-KW"/>
</dbReference>
<evidence type="ECO:0000256" key="4">
    <source>
        <dbReference type="ARBA" id="ARBA00008236"/>
    </source>
</evidence>
<dbReference type="GO" id="GO:0046872">
    <property type="term" value="F:metal ion binding"/>
    <property type="evidence" value="ECO:0007669"/>
    <property type="project" value="UniProtKB-KW"/>
</dbReference>
<dbReference type="PANTHER" id="PTHR34448">
    <property type="entry name" value="AMINOPEPTIDASE"/>
    <property type="match status" value="1"/>
</dbReference>
<dbReference type="GO" id="GO:0008237">
    <property type="term" value="F:metallopeptidase activity"/>
    <property type="evidence" value="ECO:0007669"/>
    <property type="project" value="UniProtKB-KW"/>
</dbReference>
<evidence type="ECO:0000256" key="6">
    <source>
        <dbReference type="ARBA" id="ARBA00022670"/>
    </source>
</evidence>
<comment type="cofactor">
    <cofactor evidence="1">
        <name>Co(2+)</name>
        <dbReference type="ChEBI" id="CHEBI:48828"/>
    </cofactor>
</comment>
<comment type="caution">
    <text evidence="10">The sequence shown here is derived from an EMBL/GenBank/DDBJ whole genome shotgun (WGS) entry which is preliminary data.</text>
</comment>
<comment type="cofactor">
    <cofactor evidence="2">
        <name>Mg(2+)</name>
        <dbReference type="ChEBI" id="CHEBI:18420"/>
    </cofactor>
</comment>
<reference evidence="10 11" key="1">
    <citation type="submission" date="2020-08" db="EMBL/GenBank/DDBJ databases">
        <title>Cohnella phylogeny.</title>
        <authorList>
            <person name="Dunlap C."/>
        </authorList>
    </citation>
    <scope>NUCLEOTIDE SEQUENCE [LARGE SCALE GENOMIC DNA]</scope>
    <source>
        <strain evidence="10 11">DSM 103658</strain>
    </source>
</reference>
<dbReference type="InterPro" id="IPR000787">
    <property type="entry name" value="Peptidase_M29"/>
</dbReference>
<keyword evidence="6" id="KW-0645">Protease</keyword>
<dbReference type="InterPro" id="IPR035097">
    <property type="entry name" value="M29_N-terminal"/>
</dbReference>
<keyword evidence="11" id="KW-1185">Reference proteome</keyword>
<evidence type="ECO:0000256" key="2">
    <source>
        <dbReference type="ARBA" id="ARBA00001946"/>
    </source>
</evidence>
<dbReference type="Gene3D" id="3.40.1830.10">
    <property type="entry name" value="Thermophilic metalloprotease (M29)"/>
    <property type="match status" value="1"/>
</dbReference>
<gene>
    <name evidence="10" type="ORF">H4Q31_01860</name>
</gene>
<keyword evidence="8" id="KW-0378">Hydrolase</keyword>
<organism evidence="10 11">
    <name type="scientific">Cohnella lubricantis</name>
    <dbReference type="NCBI Taxonomy" id="2163172"/>
    <lineage>
        <taxon>Bacteria</taxon>
        <taxon>Bacillati</taxon>
        <taxon>Bacillota</taxon>
        <taxon>Bacilli</taxon>
        <taxon>Bacillales</taxon>
        <taxon>Paenibacillaceae</taxon>
        <taxon>Cohnella</taxon>
    </lineage>
</organism>
<evidence type="ECO:0000256" key="7">
    <source>
        <dbReference type="ARBA" id="ARBA00022723"/>
    </source>
</evidence>
<dbReference type="Proteomes" id="UP000574133">
    <property type="component" value="Unassembled WGS sequence"/>
</dbReference>
<dbReference type="AlphaFoldDB" id="A0A841TAL5"/>
<dbReference type="PANTHER" id="PTHR34448:SF3">
    <property type="entry name" value="AMINOPEPTIDASE AMPS"/>
    <property type="match status" value="1"/>
</dbReference>